<name>A0A066Z3M5_9ACTN</name>
<dbReference type="PATRIC" id="fig|1348663.4.peg.1232"/>
<comment type="caution">
    <text evidence="2">The sequence shown here is derived from an EMBL/GenBank/DDBJ whole genome shotgun (WGS) entry which is preliminary data.</text>
</comment>
<keyword evidence="3" id="KW-1185">Reference proteome</keyword>
<dbReference type="SUPFAM" id="SSF53300">
    <property type="entry name" value="vWA-like"/>
    <property type="match status" value="1"/>
</dbReference>
<dbReference type="EMBL" id="JNBY01000051">
    <property type="protein sequence ID" value="KDN86844.1"/>
    <property type="molecule type" value="Genomic_DNA"/>
</dbReference>
<proteinExistence type="predicted"/>
<dbReference type="eggNOG" id="COG4245">
    <property type="taxonomic scope" value="Bacteria"/>
</dbReference>
<gene>
    <name evidence="2" type="ORF">KCH_12900</name>
</gene>
<dbReference type="Proteomes" id="UP000027178">
    <property type="component" value="Unassembled WGS sequence"/>
</dbReference>
<dbReference type="RefSeq" id="WP_244305198.1">
    <property type="nucleotide sequence ID" value="NZ_KK853997.1"/>
</dbReference>
<dbReference type="Gene3D" id="3.40.50.410">
    <property type="entry name" value="von Willebrand factor, type A domain"/>
    <property type="match status" value="1"/>
</dbReference>
<dbReference type="InterPro" id="IPR036465">
    <property type="entry name" value="vWFA_dom_sf"/>
</dbReference>
<evidence type="ECO:0000256" key="1">
    <source>
        <dbReference type="SAM" id="MobiDB-lite"/>
    </source>
</evidence>
<protein>
    <submittedName>
        <fullName evidence="2">Uncharacterized protein</fullName>
    </submittedName>
</protein>
<dbReference type="AlphaFoldDB" id="A0A066Z3M5"/>
<dbReference type="HOGENOM" id="CLU_082324_0_1_11"/>
<sequence>MRSVADDNPSADLLVRVLTFSSTARWLQPTPTPINDFRWQPVQTDGATNLGEALKLVARSWRCRDAAAGVEAVLALVWTAADGRLAGGPARGGRHPVGARAVRVAIAIGKDADRAQLKEFLGNPELEPLDADSPKKLAAAIRWASTVALKAASTPLAQADSAEGGYGPYAPPPVAADDDDDDVW</sequence>
<evidence type="ECO:0000313" key="3">
    <source>
        <dbReference type="Proteomes" id="UP000027178"/>
    </source>
</evidence>
<accession>A0A066Z3M5</accession>
<reference evidence="2 3" key="1">
    <citation type="submission" date="2014-05" db="EMBL/GenBank/DDBJ databases">
        <title>Draft Genome Sequence of Kitasatospora cheerisanensis KCTC 2395.</title>
        <authorList>
            <person name="Nam D.H."/>
        </authorList>
    </citation>
    <scope>NUCLEOTIDE SEQUENCE [LARGE SCALE GENOMIC DNA]</scope>
    <source>
        <strain evidence="2 3">KCTC 2395</strain>
    </source>
</reference>
<organism evidence="2 3">
    <name type="scientific">Kitasatospora cheerisanensis KCTC 2395</name>
    <dbReference type="NCBI Taxonomy" id="1348663"/>
    <lineage>
        <taxon>Bacteria</taxon>
        <taxon>Bacillati</taxon>
        <taxon>Actinomycetota</taxon>
        <taxon>Actinomycetes</taxon>
        <taxon>Kitasatosporales</taxon>
        <taxon>Streptomycetaceae</taxon>
        <taxon>Kitasatospora</taxon>
    </lineage>
</organism>
<feature type="region of interest" description="Disordered" evidence="1">
    <location>
        <begin position="159"/>
        <end position="184"/>
    </location>
</feature>
<evidence type="ECO:0000313" key="2">
    <source>
        <dbReference type="EMBL" id="KDN86844.1"/>
    </source>
</evidence>